<dbReference type="InterPro" id="IPR036188">
    <property type="entry name" value="FAD/NAD-bd_sf"/>
</dbReference>
<dbReference type="NCBIfam" id="TIGR03364">
    <property type="entry name" value="HpnW_proposed"/>
    <property type="match status" value="1"/>
</dbReference>
<dbReference type="EMBL" id="FNUC01000003">
    <property type="protein sequence ID" value="SEE49930.1"/>
    <property type="molecule type" value="Genomic_DNA"/>
</dbReference>
<dbReference type="RefSeq" id="WP_069111079.1">
    <property type="nucleotide sequence ID" value="NZ_FNUC01000003.1"/>
</dbReference>
<dbReference type="AlphaFoldDB" id="A0A1H5JBY9"/>
<dbReference type="GO" id="GO:0016491">
    <property type="term" value="F:oxidoreductase activity"/>
    <property type="evidence" value="ECO:0007669"/>
    <property type="project" value="UniProtKB-KW"/>
</dbReference>
<sequence length="377" mass="39561">MNVDLVVVGSGIVGLGHALEAASRGLTVAVVEREDRPLGASVRNFGHGCVTAQGDLAYPHALTSRERWLRLAREAGFWAGDTGTVVVARHDDELDVLESLAAERAGEGVSLLTASETDFRAGTAGARGGAFLAQDIRVDPRAAVPAIARRLAEQPGVTFRWSTTVLGVDTGGVRTSRGDIEAAQVVVCVGHDVDHLFPDLAAASGVRRCSLHMLRVAAPGTRLPEASSAPAVLTGLSMLRYPALARQPATARIRQRLTETRPELLELGMNLMFTRHPGGDLLIGDTHAYGPSVDPFAAEPVDQLILDETAQLLGVAALRVRERWRGVYASAPGDFLVSQPAPGTTVVSVTAGIGMTTGLGLAAHVIDDLLAGRPPTP</sequence>
<evidence type="ECO:0000259" key="5">
    <source>
        <dbReference type="Pfam" id="PF01266"/>
    </source>
</evidence>
<dbReference type="Proteomes" id="UP000181980">
    <property type="component" value="Unassembled WGS sequence"/>
</dbReference>
<dbReference type="Gene3D" id="3.30.9.10">
    <property type="entry name" value="D-Amino Acid Oxidase, subunit A, domain 2"/>
    <property type="match status" value="1"/>
</dbReference>
<evidence type="ECO:0000313" key="7">
    <source>
        <dbReference type="Proteomes" id="UP000181980"/>
    </source>
</evidence>
<keyword evidence="4" id="KW-0560">Oxidoreductase</keyword>
<evidence type="ECO:0000256" key="1">
    <source>
        <dbReference type="ARBA" id="ARBA00001974"/>
    </source>
</evidence>
<accession>A0A1H5JBY9</accession>
<dbReference type="PANTHER" id="PTHR13847">
    <property type="entry name" value="SARCOSINE DEHYDROGENASE-RELATED"/>
    <property type="match status" value="1"/>
</dbReference>
<dbReference type="OrthoDB" id="9799943at2"/>
<evidence type="ECO:0000256" key="4">
    <source>
        <dbReference type="ARBA" id="ARBA00023002"/>
    </source>
</evidence>
<evidence type="ECO:0000256" key="2">
    <source>
        <dbReference type="ARBA" id="ARBA00009410"/>
    </source>
</evidence>
<dbReference type="GO" id="GO:0005737">
    <property type="term" value="C:cytoplasm"/>
    <property type="evidence" value="ECO:0007669"/>
    <property type="project" value="TreeGrafter"/>
</dbReference>
<protein>
    <submittedName>
        <fullName evidence="6">FAD dependent oxidoreductase TIGR03364</fullName>
    </submittedName>
</protein>
<keyword evidence="3" id="KW-0285">Flavoprotein</keyword>
<keyword evidence="7" id="KW-1185">Reference proteome</keyword>
<dbReference type="SUPFAM" id="SSF51905">
    <property type="entry name" value="FAD/NAD(P)-binding domain"/>
    <property type="match status" value="1"/>
</dbReference>
<evidence type="ECO:0000256" key="3">
    <source>
        <dbReference type="ARBA" id="ARBA00022630"/>
    </source>
</evidence>
<dbReference type="PANTHER" id="PTHR13847:SF286">
    <property type="entry name" value="D-AMINO ACID DEHYDROGENASE"/>
    <property type="match status" value="1"/>
</dbReference>
<evidence type="ECO:0000313" key="6">
    <source>
        <dbReference type="EMBL" id="SEE49930.1"/>
    </source>
</evidence>
<dbReference type="InterPro" id="IPR017741">
    <property type="entry name" value="FAD-dependent_OxRdtase_HpnW"/>
</dbReference>
<name>A0A1H5JBY9_9ACTN</name>
<organism evidence="6 7">
    <name type="scientific">Jiangella alba</name>
    <dbReference type="NCBI Taxonomy" id="561176"/>
    <lineage>
        <taxon>Bacteria</taxon>
        <taxon>Bacillati</taxon>
        <taxon>Actinomycetota</taxon>
        <taxon>Actinomycetes</taxon>
        <taxon>Jiangellales</taxon>
        <taxon>Jiangellaceae</taxon>
        <taxon>Jiangella</taxon>
    </lineage>
</organism>
<feature type="domain" description="FAD dependent oxidoreductase" evidence="5">
    <location>
        <begin position="4"/>
        <end position="366"/>
    </location>
</feature>
<reference evidence="7" key="1">
    <citation type="submission" date="2016-10" db="EMBL/GenBank/DDBJ databases">
        <authorList>
            <person name="Varghese N."/>
            <person name="Submissions S."/>
        </authorList>
    </citation>
    <scope>NUCLEOTIDE SEQUENCE [LARGE SCALE GENOMIC DNA]</scope>
    <source>
        <strain evidence="7">DSM 45237</strain>
    </source>
</reference>
<proteinExistence type="inferred from homology"/>
<dbReference type="InterPro" id="IPR006076">
    <property type="entry name" value="FAD-dep_OxRdtase"/>
</dbReference>
<dbReference type="Pfam" id="PF01266">
    <property type="entry name" value="DAO"/>
    <property type="match status" value="1"/>
</dbReference>
<dbReference type="Gene3D" id="3.50.50.60">
    <property type="entry name" value="FAD/NAD(P)-binding domain"/>
    <property type="match status" value="1"/>
</dbReference>
<comment type="similarity">
    <text evidence="2">Belongs to the DadA oxidoreductase family.</text>
</comment>
<gene>
    <name evidence="6" type="ORF">SAMN04488561_1522</name>
</gene>
<dbReference type="STRING" id="561176.SAMN04488561_1522"/>
<comment type="cofactor">
    <cofactor evidence="1">
        <name>FAD</name>
        <dbReference type="ChEBI" id="CHEBI:57692"/>
    </cofactor>
</comment>